<sequence length="80" mass="9051">EGARMRHTLDREGAEYKVVYGTRTMVERINSQAEALGITTPKLRRGRAIVNQNSLTYVLINLRALQRMRHAATEARLSVA</sequence>
<accession>A0A2A6RDB7</accession>
<evidence type="ECO:0008006" key="3">
    <source>
        <dbReference type="Google" id="ProtNLM"/>
    </source>
</evidence>
<dbReference type="AlphaFoldDB" id="A0A2A6RDB7"/>
<reference evidence="2" key="1">
    <citation type="submission" date="2017-08" db="EMBL/GenBank/DDBJ databases">
        <authorList>
            <person name="Grouzdev D.S."/>
            <person name="Gaisin V.A."/>
            <person name="Rysina M.S."/>
            <person name="Gorlenko V.M."/>
        </authorList>
    </citation>
    <scope>NUCLEOTIDE SEQUENCE [LARGE SCALE GENOMIC DNA]</scope>
    <source>
        <strain evidence="2">Kir15-3F</strain>
    </source>
</reference>
<evidence type="ECO:0000313" key="1">
    <source>
        <dbReference type="EMBL" id="PDV97958.1"/>
    </source>
</evidence>
<protein>
    <recommendedName>
        <fullName evidence="3">Transposase DDE domain-containing protein</fullName>
    </recommendedName>
</protein>
<gene>
    <name evidence="1" type="ORF">CJ255_22170</name>
</gene>
<organism evidence="1 2">
    <name type="scientific">Candidatus Viridilinea mediisalina</name>
    <dbReference type="NCBI Taxonomy" id="2024553"/>
    <lineage>
        <taxon>Bacteria</taxon>
        <taxon>Bacillati</taxon>
        <taxon>Chloroflexota</taxon>
        <taxon>Chloroflexia</taxon>
        <taxon>Chloroflexales</taxon>
        <taxon>Chloroflexineae</taxon>
        <taxon>Oscillochloridaceae</taxon>
        <taxon>Candidatus Viridilinea</taxon>
    </lineage>
</organism>
<name>A0A2A6RDB7_9CHLR</name>
<proteinExistence type="predicted"/>
<dbReference type="Proteomes" id="UP000220527">
    <property type="component" value="Unassembled WGS sequence"/>
</dbReference>
<dbReference type="EMBL" id="NQWI01000304">
    <property type="protein sequence ID" value="PDV97958.1"/>
    <property type="molecule type" value="Genomic_DNA"/>
</dbReference>
<feature type="non-terminal residue" evidence="1">
    <location>
        <position position="1"/>
    </location>
</feature>
<comment type="caution">
    <text evidence="1">The sequence shown here is derived from an EMBL/GenBank/DDBJ whole genome shotgun (WGS) entry which is preliminary data.</text>
</comment>
<keyword evidence="2" id="KW-1185">Reference proteome</keyword>
<evidence type="ECO:0000313" key="2">
    <source>
        <dbReference type="Proteomes" id="UP000220527"/>
    </source>
</evidence>